<accession>A0ABR8XGM3</accession>
<dbReference type="CDD" id="cd00383">
    <property type="entry name" value="trans_reg_C"/>
    <property type="match status" value="1"/>
</dbReference>
<gene>
    <name evidence="7" type="ORF">H9636_17190</name>
</gene>
<dbReference type="SMART" id="SM00862">
    <property type="entry name" value="Trans_reg_C"/>
    <property type="match status" value="1"/>
</dbReference>
<keyword evidence="1" id="KW-0805">Transcription regulation</keyword>
<keyword evidence="3" id="KW-0804">Transcription</keyword>
<feature type="DNA-binding region" description="OmpR/PhoB-type" evidence="4">
    <location>
        <begin position="192"/>
        <end position="288"/>
    </location>
</feature>
<dbReference type="SUPFAM" id="SSF46894">
    <property type="entry name" value="C-terminal effector domain of the bipartite response regulators"/>
    <property type="match status" value="1"/>
</dbReference>
<comment type="caution">
    <text evidence="7">The sequence shown here is derived from an EMBL/GenBank/DDBJ whole genome shotgun (WGS) entry which is preliminary data.</text>
</comment>
<dbReference type="InterPro" id="IPR001867">
    <property type="entry name" value="OmpR/PhoB-type_DNA-bd"/>
</dbReference>
<feature type="signal peptide" evidence="5">
    <location>
        <begin position="1"/>
        <end position="28"/>
    </location>
</feature>
<keyword evidence="8" id="KW-1185">Reference proteome</keyword>
<protein>
    <submittedName>
        <fullName evidence="7">Winged helix-turn-helix transcriptional regulator</fullName>
    </submittedName>
</protein>
<organism evidence="7 8">
    <name type="scientific">Ureibacillus galli</name>
    <dbReference type="NCBI Taxonomy" id="2762222"/>
    <lineage>
        <taxon>Bacteria</taxon>
        <taxon>Bacillati</taxon>
        <taxon>Bacillota</taxon>
        <taxon>Bacilli</taxon>
        <taxon>Bacillales</taxon>
        <taxon>Caryophanaceae</taxon>
        <taxon>Ureibacillus</taxon>
    </lineage>
</organism>
<evidence type="ECO:0000313" key="8">
    <source>
        <dbReference type="Proteomes" id="UP000640930"/>
    </source>
</evidence>
<dbReference type="Pfam" id="PF00486">
    <property type="entry name" value="Trans_reg_C"/>
    <property type="match status" value="1"/>
</dbReference>
<dbReference type="InterPro" id="IPR036388">
    <property type="entry name" value="WH-like_DNA-bd_sf"/>
</dbReference>
<dbReference type="EMBL" id="JACSQA010000038">
    <property type="protein sequence ID" value="MBD8028378.1"/>
    <property type="molecule type" value="Genomic_DNA"/>
</dbReference>
<dbReference type="Proteomes" id="UP000640930">
    <property type="component" value="Unassembled WGS sequence"/>
</dbReference>
<name>A0ABR8XGM3_9BACL</name>
<evidence type="ECO:0000256" key="1">
    <source>
        <dbReference type="ARBA" id="ARBA00023015"/>
    </source>
</evidence>
<sequence>MAKIIKPFILASVLLLGLSIIPLNQASADTSINTTVSPGEKKKVAQEGILADFSMAGVQSSIYANGYSKAEYYTENSNGTTISKKTYYGYGEISKWGGIMEYYISVLTKNNNFFNFLSLISRIPLKNKYDLNHVNDYNCLGLICDQKSYSSLNLTNIHTDKPIINLLNISNNYDNYWNIFNVFSPIEDTSYKDLFKLGNNIYFSIEKHSIITKNNIFLLSNLEFRLLYCLIKNKNKPCSVEFLLNKLELMSPSSVYVCIKKLRHKIEENPDSPLILVYKKGKGYYLKI</sequence>
<evidence type="ECO:0000256" key="2">
    <source>
        <dbReference type="ARBA" id="ARBA00023125"/>
    </source>
</evidence>
<keyword evidence="2 4" id="KW-0238">DNA-binding</keyword>
<proteinExistence type="predicted"/>
<dbReference type="InterPro" id="IPR016032">
    <property type="entry name" value="Sig_transdc_resp-reg_C-effctor"/>
</dbReference>
<feature type="chain" id="PRO_5045400751" evidence="5">
    <location>
        <begin position="29"/>
        <end position="288"/>
    </location>
</feature>
<evidence type="ECO:0000259" key="6">
    <source>
        <dbReference type="PROSITE" id="PS51755"/>
    </source>
</evidence>
<evidence type="ECO:0000256" key="4">
    <source>
        <dbReference type="PROSITE-ProRule" id="PRU01091"/>
    </source>
</evidence>
<evidence type="ECO:0000313" key="7">
    <source>
        <dbReference type="EMBL" id="MBD8028378.1"/>
    </source>
</evidence>
<evidence type="ECO:0000256" key="3">
    <source>
        <dbReference type="ARBA" id="ARBA00023163"/>
    </source>
</evidence>
<dbReference type="RefSeq" id="WP_191708794.1">
    <property type="nucleotide sequence ID" value="NZ_JACSQA010000038.1"/>
</dbReference>
<reference evidence="7 8" key="1">
    <citation type="submission" date="2020-08" db="EMBL/GenBank/DDBJ databases">
        <title>A Genomic Blueprint of the Chicken Gut Microbiome.</title>
        <authorList>
            <person name="Gilroy R."/>
            <person name="Ravi A."/>
            <person name="Getino M."/>
            <person name="Pursley I."/>
            <person name="Horton D.L."/>
            <person name="Alikhan N.-F."/>
            <person name="Baker D."/>
            <person name="Gharbi K."/>
            <person name="Hall N."/>
            <person name="Watson M."/>
            <person name="Adriaenssens E.M."/>
            <person name="Foster-Nyarko E."/>
            <person name="Jarju S."/>
            <person name="Secka A."/>
            <person name="Antonio M."/>
            <person name="Oren A."/>
            <person name="Chaudhuri R."/>
            <person name="La Ragione R.M."/>
            <person name="Hildebrand F."/>
            <person name="Pallen M.J."/>
        </authorList>
    </citation>
    <scope>NUCLEOTIDE SEQUENCE [LARGE SCALE GENOMIC DNA]</scope>
    <source>
        <strain evidence="7 8">Re31</strain>
    </source>
</reference>
<evidence type="ECO:0000256" key="5">
    <source>
        <dbReference type="SAM" id="SignalP"/>
    </source>
</evidence>
<keyword evidence="5" id="KW-0732">Signal</keyword>
<dbReference type="Gene3D" id="1.10.10.10">
    <property type="entry name" value="Winged helix-like DNA-binding domain superfamily/Winged helix DNA-binding domain"/>
    <property type="match status" value="1"/>
</dbReference>
<dbReference type="PROSITE" id="PS51755">
    <property type="entry name" value="OMPR_PHOB"/>
    <property type="match status" value="1"/>
</dbReference>
<feature type="domain" description="OmpR/PhoB-type" evidence="6">
    <location>
        <begin position="192"/>
        <end position="288"/>
    </location>
</feature>